<dbReference type="OrthoDB" id="3648721at2"/>
<evidence type="ECO:0000313" key="3">
    <source>
        <dbReference type="EMBL" id="RFU17516.1"/>
    </source>
</evidence>
<dbReference type="InterPro" id="IPR025660">
    <property type="entry name" value="Pept_his_AS"/>
</dbReference>
<keyword evidence="4" id="KW-1185">Reference proteome</keyword>
<dbReference type="CDD" id="cd02248">
    <property type="entry name" value="Peptidase_C1A"/>
    <property type="match status" value="1"/>
</dbReference>
<dbReference type="SMART" id="SM00645">
    <property type="entry name" value="Pept_C1"/>
    <property type="match status" value="1"/>
</dbReference>
<dbReference type="InterPro" id="IPR038765">
    <property type="entry name" value="Papain-like_cys_pep_sf"/>
</dbReference>
<dbReference type="PANTHER" id="PTHR12411">
    <property type="entry name" value="CYSTEINE PROTEASE FAMILY C1-RELATED"/>
    <property type="match status" value="1"/>
</dbReference>
<dbReference type="Pfam" id="PF00112">
    <property type="entry name" value="Peptidase_C1"/>
    <property type="match status" value="1"/>
</dbReference>
<proteinExistence type="inferred from homology"/>
<dbReference type="InterPro" id="IPR013128">
    <property type="entry name" value="Peptidase_C1A"/>
</dbReference>
<comment type="caution">
    <text evidence="3">The sequence shown here is derived from an EMBL/GenBank/DDBJ whole genome shotgun (WGS) entry which is preliminary data.</text>
</comment>
<dbReference type="GO" id="GO:0006508">
    <property type="term" value="P:proteolysis"/>
    <property type="evidence" value="ECO:0007669"/>
    <property type="project" value="InterPro"/>
</dbReference>
<reference evidence="3 4" key="1">
    <citation type="submission" date="2018-08" db="EMBL/GenBank/DDBJ databases">
        <title>Acidipila sp. 4G-K13, an acidobacterium isolated from forest soil.</title>
        <authorList>
            <person name="Gao Z.-H."/>
            <person name="Qiu L.-H."/>
        </authorList>
    </citation>
    <scope>NUCLEOTIDE SEQUENCE [LARGE SCALE GENOMIC DNA]</scope>
    <source>
        <strain evidence="3 4">4G-K13</strain>
    </source>
</reference>
<dbReference type="Gene3D" id="2.120.10.70">
    <property type="entry name" value="Fucose-specific lectin"/>
    <property type="match status" value="1"/>
</dbReference>
<name>A0A372IRI9_9BACT</name>
<dbReference type="GO" id="GO:0008234">
    <property type="term" value="F:cysteine-type peptidase activity"/>
    <property type="evidence" value="ECO:0007669"/>
    <property type="project" value="InterPro"/>
</dbReference>
<dbReference type="SUPFAM" id="SSF89372">
    <property type="entry name" value="Fucose-specific lectin"/>
    <property type="match status" value="1"/>
</dbReference>
<accession>A0A372IRI9</accession>
<comment type="similarity">
    <text evidence="1">Belongs to the peptidase C1 family.</text>
</comment>
<organism evidence="3 4">
    <name type="scientific">Paracidobacterium acidisoli</name>
    <dbReference type="NCBI Taxonomy" id="2303751"/>
    <lineage>
        <taxon>Bacteria</taxon>
        <taxon>Pseudomonadati</taxon>
        <taxon>Acidobacteriota</taxon>
        <taxon>Terriglobia</taxon>
        <taxon>Terriglobales</taxon>
        <taxon>Acidobacteriaceae</taxon>
        <taxon>Paracidobacterium</taxon>
    </lineage>
</organism>
<dbReference type="InterPro" id="IPR000169">
    <property type="entry name" value="Pept_cys_AS"/>
</dbReference>
<dbReference type="Gene3D" id="3.90.70.10">
    <property type="entry name" value="Cysteine proteinases"/>
    <property type="match status" value="1"/>
</dbReference>
<evidence type="ECO:0000256" key="1">
    <source>
        <dbReference type="ARBA" id="ARBA00008455"/>
    </source>
</evidence>
<protein>
    <submittedName>
        <fullName evidence="3">Peptidase C1A</fullName>
    </submittedName>
</protein>
<dbReference type="Proteomes" id="UP000264702">
    <property type="component" value="Unassembled WGS sequence"/>
</dbReference>
<gene>
    <name evidence="3" type="ORF">D0Y96_05065</name>
</gene>
<dbReference type="RefSeq" id="WP_117298266.1">
    <property type="nucleotide sequence ID" value="NZ_QVQT02000002.1"/>
</dbReference>
<dbReference type="EMBL" id="QVQT01000002">
    <property type="protein sequence ID" value="RFU17516.1"/>
    <property type="molecule type" value="Genomic_DNA"/>
</dbReference>
<feature type="domain" description="Peptidase C1A papain C-terminal" evidence="2">
    <location>
        <begin position="136"/>
        <end position="346"/>
    </location>
</feature>
<dbReference type="PROSITE" id="PS00139">
    <property type="entry name" value="THIOL_PROTEASE_CYS"/>
    <property type="match status" value="1"/>
</dbReference>
<dbReference type="InterPro" id="IPR000668">
    <property type="entry name" value="Peptidase_C1A_C"/>
</dbReference>
<evidence type="ECO:0000259" key="2">
    <source>
        <dbReference type="SMART" id="SM00645"/>
    </source>
</evidence>
<dbReference type="InterPro" id="IPR039417">
    <property type="entry name" value="Peptidase_C1A_papain-like"/>
</dbReference>
<dbReference type="AlphaFoldDB" id="A0A372IRI9"/>
<sequence>MANALTAGELRKALQASNAKWTVDERLKDSDVVKTYPTGGDLTQAVKVTSVERIDITPFISTVSSNPFLRQLRVDRGLLQLKNLPVELQSPINLKAPVLEKPILGPEALPVGKLPVEPVKPPVPEPAPAPAAGAGASAAVDWRNRFGWPWLTKIKDQGPCESCWVFSAVGVVEAMTRIEHSIWSLRSEGDVHDGLGASCGTTGWPTTAFNWMKTNGVADPGSWPYETSNEAYKPTSDRDGRTVKLADYVTLSNIQDQKSWIDNVGPLSACFTVYNDFFGYGPNSGVYTANTSTGVAGGHCIVIVGYDDSKQAWLIRNSWNTGWGMEGYGWFGYGQADIDNNAKFGVPGANVNPDPWTKRRSHNGSLYESGDGSLNRNFELWTQAPGNAIRHYWRDGVSLNWSLAETVGNDCAASPCARGTTYNRNFEYIYRTTGSQLHHRYYDQSAGQWDDGGVFGPNDVTGAPGFIQSNYGAPGNFEVVFRVTRSTIVVDPNPVAAAAAHEEKEPKAVEIGKLPVEPTPVSTAPVSTIPIKSPIVNPFLISELQHYWRNNSGGNVWNAGPLFGSGIEASGASLIQRFDNGLDVIAVDGSGVMQRYWRNDPAGAAWQACETFGSGVSTAPVMIQGMYNATDETVPGNYELCVAVNGAIQHWYTAAPKTATTTWAMSASFGSGIKQVLGLIQSSFGFNLELIALLNDGSLQHFWRDSSNLVWQAGPIVGSTVS</sequence>
<dbReference type="SUPFAM" id="SSF54001">
    <property type="entry name" value="Cysteine proteinases"/>
    <property type="match status" value="1"/>
</dbReference>
<dbReference type="PROSITE" id="PS00639">
    <property type="entry name" value="THIOL_PROTEASE_HIS"/>
    <property type="match status" value="1"/>
</dbReference>
<evidence type="ECO:0000313" key="4">
    <source>
        <dbReference type="Proteomes" id="UP000264702"/>
    </source>
</evidence>